<keyword evidence="3" id="KW-1185">Reference proteome</keyword>
<dbReference type="RefSeq" id="WP_274198633.1">
    <property type="nucleotide sequence ID" value="NZ_JAQZAO010000001.1"/>
</dbReference>
<feature type="transmembrane region" description="Helical" evidence="1">
    <location>
        <begin position="59"/>
        <end position="79"/>
    </location>
</feature>
<protein>
    <recommendedName>
        <fullName evidence="4">Flagellar biosynthetic protein FliP</fullName>
    </recommendedName>
</protein>
<dbReference type="EMBL" id="JAQZAO010000001">
    <property type="protein sequence ID" value="MDD7964084.1"/>
    <property type="molecule type" value="Genomic_DNA"/>
</dbReference>
<keyword evidence="1" id="KW-0812">Transmembrane</keyword>
<feature type="transmembrane region" description="Helical" evidence="1">
    <location>
        <begin position="114"/>
        <end position="133"/>
    </location>
</feature>
<accession>A0ABT5SMR2</accession>
<evidence type="ECO:0000313" key="2">
    <source>
        <dbReference type="EMBL" id="MDD7964084.1"/>
    </source>
</evidence>
<dbReference type="Proteomes" id="UP001300763">
    <property type="component" value="Unassembled WGS sequence"/>
</dbReference>
<feature type="transmembrane region" description="Helical" evidence="1">
    <location>
        <begin position="91"/>
        <end position="108"/>
    </location>
</feature>
<name>A0ABT5SMR2_9PSEU</name>
<proteinExistence type="predicted"/>
<reference evidence="2 3" key="1">
    <citation type="submission" date="2023-02" db="EMBL/GenBank/DDBJ databases">
        <title>Genome sequencing required for Actinomycetospora new species description.</title>
        <authorList>
            <person name="Saimee Y."/>
            <person name="Duangmal K."/>
        </authorList>
    </citation>
    <scope>NUCLEOTIDE SEQUENCE [LARGE SCALE GENOMIC DNA]</scope>
    <source>
        <strain evidence="2 3">DW7H6</strain>
    </source>
</reference>
<evidence type="ECO:0000313" key="3">
    <source>
        <dbReference type="Proteomes" id="UP001300763"/>
    </source>
</evidence>
<feature type="transmembrane region" description="Helical" evidence="1">
    <location>
        <begin position="32"/>
        <end position="53"/>
    </location>
</feature>
<gene>
    <name evidence="2" type="ORF">PGB27_01865</name>
</gene>
<evidence type="ECO:0000256" key="1">
    <source>
        <dbReference type="SAM" id="Phobius"/>
    </source>
</evidence>
<organism evidence="2 3">
    <name type="scientific">Actinomycetospora lemnae</name>
    <dbReference type="NCBI Taxonomy" id="3019891"/>
    <lineage>
        <taxon>Bacteria</taxon>
        <taxon>Bacillati</taxon>
        <taxon>Actinomycetota</taxon>
        <taxon>Actinomycetes</taxon>
        <taxon>Pseudonocardiales</taxon>
        <taxon>Pseudonocardiaceae</taxon>
        <taxon>Actinomycetospora</taxon>
    </lineage>
</organism>
<sequence length="140" mass="15282">MTVDPRRGDAALAAAPAPAPRARRLTRFAGHYLEMVVAMVVGMVALAPLWPAAWVASEGVHAVVMATDMTVAMVLWMALRRHRWPRIAEMAAVMSLPFVALLVPYGLGVLPGSALMVAGHVIMFPLMLLAMLWRRHEYGL</sequence>
<comment type="caution">
    <text evidence="2">The sequence shown here is derived from an EMBL/GenBank/DDBJ whole genome shotgun (WGS) entry which is preliminary data.</text>
</comment>
<keyword evidence="1" id="KW-1133">Transmembrane helix</keyword>
<keyword evidence="1" id="KW-0472">Membrane</keyword>
<evidence type="ECO:0008006" key="4">
    <source>
        <dbReference type="Google" id="ProtNLM"/>
    </source>
</evidence>